<feature type="region of interest" description="Disordered" evidence="2">
    <location>
        <begin position="197"/>
        <end position="235"/>
    </location>
</feature>
<evidence type="ECO:0000256" key="2">
    <source>
        <dbReference type="SAM" id="MobiDB-lite"/>
    </source>
</evidence>
<comment type="caution">
    <text evidence="3">The sequence shown here is derived from an EMBL/GenBank/DDBJ whole genome shotgun (WGS) entry which is preliminary data.</text>
</comment>
<dbReference type="Proteomes" id="UP000544127">
    <property type="component" value="Unassembled WGS sequence"/>
</dbReference>
<accession>A0A7K6AUM1</accession>
<name>A0A7K6AUM1_UPUEP</name>
<dbReference type="PANTHER" id="PTHR43696:SF9">
    <property type="entry name" value="COILED-COIL DOMAIN-CONTAINING PROTEIN 157"/>
    <property type="match status" value="1"/>
</dbReference>
<evidence type="ECO:0000256" key="1">
    <source>
        <dbReference type="SAM" id="Coils"/>
    </source>
</evidence>
<dbReference type="OrthoDB" id="10051906at2759"/>
<reference evidence="3 4" key="1">
    <citation type="submission" date="2019-09" db="EMBL/GenBank/DDBJ databases">
        <title>Bird 10,000 Genomes (B10K) Project - Family phase.</title>
        <authorList>
            <person name="Zhang G."/>
        </authorList>
    </citation>
    <scope>NUCLEOTIDE SEQUENCE [LARGE SCALE GENOMIC DNA]</scope>
    <source>
        <strain evidence="3">B10K-DU-012-37</strain>
    </source>
</reference>
<gene>
    <name evidence="3" type="primary">Ccdc157</name>
    <name evidence="3" type="ORF">UPUEPO_R04790</name>
</gene>
<organism evidence="3 4">
    <name type="scientific">Upupa epops</name>
    <name type="common">Eurasian hoopoe</name>
    <dbReference type="NCBI Taxonomy" id="57439"/>
    <lineage>
        <taxon>Eukaryota</taxon>
        <taxon>Metazoa</taxon>
        <taxon>Chordata</taxon>
        <taxon>Craniata</taxon>
        <taxon>Vertebrata</taxon>
        <taxon>Euteleostomi</taxon>
        <taxon>Archelosauria</taxon>
        <taxon>Archosauria</taxon>
        <taxon>Dinosauria</taxon>
        <taxon>Saurischia</taxon>
        <taxon>Theropoda</taxon>
        <taxon>Coelurosauria</taxon>
        <taxon>Aves</taxon>
        <taxon>Neognathae</taxon>
        <taxon>Neoaves</taxon>
        <taxon>Telluraves</taxon>
        <taxon>Coraciimorphae</taxon>
        <taxon>Bucerotiformes</taxon>
        <taxon>Upupidae</taxon>
        <taxon>Upupa</taxon>
    </lineage>
</organism>
<keyword evidence="4" id="KW-1185">Reference proteome</keyword>
<feature type="compositionally biased region" description="Polar residues" evidence="2">
    <location>
        <begin position="146"/>
        <end position="163"/>
    </location>
</feature>
<feature type="coiled-coil region" evidence="1">
    <location>
        <begin position="308"/>
        <end position="385"/>
    </location>
</feature>
<dbReference type="InterPro" id="IPR029681">
    <property type="entry name" value="CCDC157"/>
</dbReference>
<evidence type="ECO:0000313" key="4">
    <source>
        <dbReference type="Proteomes" id="UP000544127"/>
    </source>
</evidence>
<sequence>MAHLLGHPGCIENLRADLRDLQAAITDVASRTGLPLFRSWKFPEKVSKDLDMKALLELYSYNQDEPQFNQHSHVVLLELLVDRLLLLLQSFTGFAENLLSEEAVRLEQKVGPSMSAGLTTRRFWYSMLKLRTSYLNLLAERKASRNETTPQSTPQAGNPAQQHPKQLLPDILNQKTSTEQLSSSLCPVTAGNAVGSAMPRAAHSKANSTCSTSTQTVKSSLPELPSPLPRPASARSAKLSPASARACDACTTAQASLSEVGKAITSICQKQNIPSALAKFQEELKTEGREGLSAADLSNWASEQSKDLSRIKKHLQMLLKQITTLKEELKQSEKQKRELQKQVKELSQLLQVEKTNLAQQRRRDEESLKMKAKEHLEAVTKLEQDKYNLLRACAEGAVPLLSPEVSKAALVELMKTTTVPKSQALQLEEKVQQLTDQCESLGQELSTARLALKKESAKVESVQRHEESLQAKYHTLRQQLDSLSQEYEELQASLRENEEDKARLEEELKQSREQLQELQLSLEESVVELKAEVSRLEEQERLLVLFPELHAPPHTRIESTGTLGEDMEKQVQANSLRISVLEEENVRLSNALVKLKEAARNGGLNVWLPSSQV</sequence>
<evidence type="ECO:0000313" key="3">
    <source>
        <dbReference type="EMBL" id="NWU93732.1"/>
    </source>
</evidence>
<proteinExistence type="predicted"/>
<dbReference type="AlphaFoldDB" id="A0A7K6AUM1"/>
<feature type="coiled-coil region" evidence="1">
    <location>
        <begin position="424"/>
        <end position="539"/>
    </location>
</feature>
<dbReference type="PANTHER" id="PTHR43696">
    <property type="entry name" value="COILED-COIL DOMAIN-CONTAINING PROTEIN 157"/>
    <property type="match status" value="1"/>
</dbReference>
<feature type="region of interest" description="Disordered" evidence="2">
    <location>
        <begin position="143"/>
        <end position="163"/>
    </location>
</feature>
<feature type="compositionally biased region" description="Polar residues" evidence="2">
    <location>
        <begin position="205"/>
        <end position="218"/>
    </location>
</feature>
<feature type="non-terminal residue" evidence="3">
    <location>
        <position position="1"/>
    </location>
</feature>
<keyword evidence="1" id="KW-0175">Coiled coil</keyword>
<feature type="non-terminal residue" evidence="3">
    <location>
        <position position="613"/>
    </location>
</feature>
<protein>
    <submittedName>
        <fullName evidence="3">CC157 protein</fullName>
    </submittedName>
</protein>
<dbReference type="EMBL" id="VZRI01005457">
    <property type="protein sequence ID" value="NWU93732.1"/>
    <property type="molecule type" value="Genomic_DNA"/>
</dbReference>